<dbReference type="PIRSF" id="PIRSF016184">
    <property type="entry name" value="PhzC_PhzF"/>
    <property type="match status" value="1"/>
</dbReference>
<dbReference type="Pfam" id="PF02567">
    <property type="entry name" value="PhzC-PhzF"/>
    <property type="match status" value="1"/>
</dbReference>
<accession>G9Y1S3</accession>
<protein>
    <submittedName>
        <fullName evidence="4">Phenazine biosynthesis protein, PhzF family</fullName>
    </submittedName>
</protein>
<sequence length="277" mass="30488">MSKYNDPWGNIMQIEIFQVDAFTSQIFGGNPAAVCPLEQWVEDEVLQKIAAENNLSETAFFVQKSDIIELRWFTPLVEVDLCGHATLATAWVLFNQRGATQDTLRFATRSGVLSVSRDGEFLAMDFPAKKPVLVDVPEGLAQALSLNTPIRQVYKADDYIVLVDSPEIVEALRPDFSLLAQYQVRGVVVTAAGHDCDFVSRWFGPNVGVNEDPVTGSAHTCLAPIWAEKLRRSDLSAQQGGSRKGQLGCRLYTNAEGEERVIISGQAVLYLHGVISV</sequence>
<dbReference type="HOGENOM" id="CLU_048756_2_2_6"/>
<dbReference type="SUPFAM" id="SSF54506">
    <property type="entry name" value="Diaminopimelate epimerase-like"/>
    <property type="match status" value="1"/>
</dbReference>
<comment type="similarity">
    <text evidence="1">Belongs to the PhzF family.</text>
</comment>
<dbReference type="EMBL" id="AGCI01000009">
    <property type="protein sequence ID" value="EHM47793.1"/>
    <property type="molecule type" value="Genomic_DNA"/>
</dbReference>
<name>G9Y1S3_HAFAL</name>
<proteinExistence type="inferred from homology"/>
<keyword evidence="2" id="KW-0413">Isomerase</keyword>
<reference evidence="4 5" key="1">
    <citation type="submission" date="2011-08" db="EMBL/GenBank/DDBJ databases">
        <authorList>
            <person name="Weinstock G."/>
            <person name="Sodergren E."/>
            <person name="Clifton S."/>
            <person name="Fulton L."/>
            <person name="Fulton B."/>
            <person name="Courtney L."/>
            <person name="Fronick C."/>
            <person name="Harrison M."/>
            <person name="Strong C."/>
            <person name="Farmer C."/>
            <person name="Delahaunty K."/>
            <person name="Markovic C."/>
            <person name="Hall O."/>
            <person name="Minx P."/>
            <person name="Tomlinson C."/>
            <person name="Mitreva M."/>
            <person name="Hou S."/>
            <person name="Chen J."/>
            <person name="Wollam A."/>
            <person name="Pepin K.H."/>
            <person name="Johnson M."/>
            <person name="Bhonagiri V."/>
            <person name="Zhang X."/>
            <person name="Suruliraj S."/>
            <person name="Warren W."/>
            <person name="Chinwalla A."/>
            <person name="Mardis E.R."/>
            <person name="Wilson R.K."/>
        </authorList>
    </citation>
    <scope>NUCLEOTIDE SEQUENCE [LARGE SCALE GENOMIC DNA]</scope>
    <source>
        <strain evidence="4 5">ATCC 51873</strain>
    </source>
</reference>
<evidence type="ECO:0000256" key="3">
    <source>
        <dbReference type="PIRSR" id="PIRSR016184-1"/>
    </source>
</evidence>
<comment type="caution">
    <text evidence="4">The sequence shown here is derived from an EMBL/GenBank/DDBJ whole genome shotgun (WGS) entry which is preliminary data.</text>
</comment>
<dbReference type="GO" id="GO:0016853">
    <property type="term" value="F:isomerase activity"/>
    <property type="evidence" value="ECO:0007669"/>
    <property type="project" value="UniProtKB-KW"/>
</dbReference>
<dbReference type="AlphaFoldDB" id="G9Y1S3"/>
<gene>
    <name evidence="4" type="ORF">HMPREF0454_00490</name>
</gene>
<dbReference type="PANTHER" id="PTHR13774">
    <property type="entry name" value="PHENAZINE BIOSYNTHESIS PROTEIN"/>
    <property type="match status" value="1"/>
</dbReference>
<evidence type="ECO:0000313" key="5">
    <source>
        <dbReference type="Proteomes" id="UP000005959"/>
    </source>
</evidence>
<dbReference type="Proteomes" id="UP000005959">
    <property type="component" value="Unassembled WGS sequence"/>
</dbReference>
<dbReference type="Gene3D" id="3.10.310.10">
    <property type="entry name" value="Diaminopimelate Epimerase, Chain A, domain 1"/>
    <property type="match status" value="2"/>
</dbReference>
<dbReference type="InterPro" id="IPR003719">
    <property type="entry name" value="Phenazine_PhzF-like"/>
</dbReference>
<evidence type="ECO:0000256" key="2">
    <source>
        <dbReference type="ARBA" id="ARBA00023235"/>
    </source>
</evidence>
<organism evidence="4 5">
    <name type="scientific">Hafnia alvei ATCC 51873</name>
    <dbReference type="NCBI Taxonomy" id="1002364"/>
    <lineage>
        <taxon>Bacteria</taxon>
        <taxon>Pseudomonadati</taxon>
        <taxon>Pseudomonadota</taxon>
        <taxon>Gammaproteobacteria</taxon>
        <taxon>Enterobacterales</taxon>
        <taxon>Hafniaceae</taxon>
        <taxon>Hafnia</taxon>
    </lineage>
</organism>
<evidence type="ECO:0000256" key="1">
    <source>
        <dbReference type="ARBA" id="ARBA00008270"/>
    </source>
</evidence>
<dbReference type="NCBIfam" id="TIGR00654">
    <property type="entry name" value="PhzF_family"/>
    <property type="match status" value="1"/>
</dbReference>
<evidence type="ECO:0000313" key="4">
    <source>
        <dbReference type="EMBL" id="EHM47793.1"/>
    </source>
</evidence>
<dbReference type="GO" id="GO:0005737">
    <property type="term" value="C:cytoplasm"/>
    <property type="evidence" value="ECO:0007669"/>
    <property type="project" value="TreeGrafter"/>
</dbReference>
<feature type="active site" evidence="3">
    <location>
        <position position="57"/>
    </location>
</feature>
<dbReference type="PANTHER" id="PTHR13774:SF17">
    <property type="entry name" value="PHENAZINE BIOSYNTHESIS-LIKE DOMAIN-CONTAINING PROTEIN"/>
    <property type="match status" value="1"/>
</dbReference>
<dbReference type="PATRIC" id="fig|1002364.3.peg.447"/>